<keyword evidence="2" id="KW-1185">Reference proteome</keyword>
<accession>A0ACC2ZSX8</accession>
<sequence>MVELRKRPAPKEPPAPAPAAKKGRASSSKAKDKPAASESSVTAKAKKAATKVKQAVAGPTATETNTNTGTGTTDNGAAKQPTIEDVPETAVESGQTGMIPETAGTAPSTTTVPATTEPGSADTATAASVSDIASAAAAKKPGAAAASKPGVPISENLVGQSAEDSQANLEQAQKVGLLDQGATSDTAARAAGDADRPPATEDLENPPETGKVEPAATTSTSVTVAATSGGPALETATVPLSAAGVGKQIPDLSAFGGTVETHMGTKTTLAALLTDSPGGVVIFTYPRASTPGCTTQACSFRDNHATFTDGTGLKVYGLSTDSTKANTTFATKQKLPYELLCDVNASLTGVLGMKKGPKSTVRGVVVIDGKGVIKVWFQGGPQKTVDVVEEYVGTLEK</sequence>
<reference evidence="1" key="1">
    <citation type="submission" date="2022-10" db="EMBL/GenBank/DDBJ databases">
        <title>Culturing micro-colonial fungi from biological soil crusts in the Mojave desert and describing Neophaeococcomyces mojavensis, and introducing the new genera and species Taxawa tesnikishii.</title>
        <authorList>
            <person name="Kurbessoian T."/>
            <person name="Stajich J.E."/>
        </authorList>
    </citation>
    <scope>NUCLEOTIDE SEQUENCE</scope>
    <source>
        <strain evidence="1">JES_112</strain>
    </source>
</reference>
<comment type="caution">
    <text evidence="1">The sequence shown here is derived from an EMBL/GenBank/DDBJ whole genome shotgun (WGS) entry which is preliminary data.</text>
</comment>
<keyword evidence="1" id="KW-0560">Oxidoreductase</keyword>
<name>A0ACC2ZSX8_9EURO</name>
<evidence type="ECO:0000313" key="2">
    <source>
        <dbReference type="Proteomes" id="UP001172386"/>
    </source>
</evidence>
<dbReference type="EC" id="1.11.1.24" evidence="1"/>
<organism evidence="1 2">
    <name type="scientific">Neophaeococcomyces mojaviensis</name>
    <dbReference type="NCBI Taxonomy" id="3383035"/>
    <lineage>
        <taxon>Eukaryota</taxon>
        <taxon>Fungi</taxon>
        <taxon>Dikarya</taxon>
        <taxon>Ascomycota</taxon>
        <taxon>Pezizomycotina</taxon>
        <taxon>Eurotiomycetes</taxon>
        <taxon>Chaetothyriomycetidae</taxon>
        <taxon>Chaetothyriales</taxon>
        <taxon>Chaetothyriales incertae sedis</taxon>
        <taxon>Neophaeococcomyces</taxon>
    </lineage>
</organism>
<dbReference type="EMBL" id="JAPDRQ010000315">
    <property type="protein sequence ID" value="KAJ9650727.1"/>
    <property type="molecule type" value="Genomic_DNA"/>
</dbReference>
<proteinExistence type="predicted"/>
<gene>
    <name evidence="1" type="primary">DOT5</name>
    <name evidence="1" type="ORF">H2198_009976</name>
</gene>
<protein>
    <submittedName>
        <fullName evidence="1">Thioredoxin peroxidase dot5</fullName>
        <ecNumber evidence="1">1.11.1.24</ecNumber>
    </submittedName>
</protein>
<dbReference type="Proteomes" id="UP001172386">
    <property type="component" value="Unassembled WGS sequence"/>
</dbReference>
<keyword evidence="1" id="KW-0575">Peroxidase</keyword>
<evidence type="ECO:0000313" key="1">
    <source>
        <dbReference type="EMBL" id="KAJ9650727.1"/>
    </source>
</evidence>